<protein>
    <submittedName>
        <fullName evidence="2">Uncharacterized protein</fullName>
    </submittedName>
</protein>
<reference evidence="2" key="1">
    <citation type="submission" date="2020-08" db="EMBL/GenBank/DDBJ databases">
        <title>Multicomponent nature underlies the extraordinary mechanical properties of spider dragline silk.</title>
        <authorList>
            <person name="Kono N."/>
            <person name="Nakamura H."/>
            <person name="Mori M."/>
            <person name="Yoshida Y."/>
            <person name="Ohtoshi R."/>
            <person name="Malay A.D."/>
            <person name="Moran D.A.P."/>
            <person name="Tomita M."/>
            <person name="Numata K."/>
            <person name="Arakawa K."/>
        </authorList>
    </citation>
    <scope>NUCLEOTIDE SEQUENCE</scope>
</reference>
<feature type="compositionally biased region" description="Basic and acidic residues" evidence="1">
    <location>
        <begin position="105"/>
        <end position="119"/>
    </location>
</feature>
<gene>
    <name evidence="2" type="ORF">TNIN_71941</name>
</gene>
<dbReference type="EMBL" id="BMAV01000420">
    <property type="protein sequence ID" value="GFY37674.1"/>
    <property type="molecule type" value="Genomic_DNA"/>
</dbReference>
<evidence type="ECO:0000313" key="2">
    <source>
        <dbReference type="EMBL" id="GFY37674.1"/>
    </source>
</evidence>
<dbReference type="Proteomes" id="UP000886998">
    <property type="component" value="Unassembled WGS sequence"/>
</dbReference>
<dbReference type="AlphaFoldDB" id="A0A8X6WMA1"/>
<organism evidence="2 3">
    <name type="scientific">Trichonephila inaurata madagascariensis</name>
    <dbReference type="NCBI Taxonomy" id="2747483"/>
    <lineage>
        <taxon>Eukaryota</taxon>
        <taxon>Metazoa</taxon>
        <taxon>Ecdysozoa</taxon>
        <taxon>Arthropoda</taxon>
        <taxon>Chelicerata</taxon>
        <taxon>Arachnida</taxon>
        <taxon>Araneae</taxon>
        <taxon>Araneomorphae</taxon>
        <taxon>Entelegynae</taxon>
        <taxon>Araneoidea</taxon>
        <taxon>Nephilidae</taxon>
        <taxon>Trichonephila</taxon>
        <taxon>Trichonephila inaurata</taxon>
    </lineage>
</organism>
<name>A0A8X6WMA1_9ARAC</name>
<proteinExistence type="predicted"/>
<evidence type="ECO:0000313" key="3">
    <source>
        <dbReference type="Proteomes" id="UP000886998"/>
    </source>
</evidence>
<evidence type="ECO:0000256" key="1">
    <source>
        <dbReference type="SAM" id="MobiDB-lite"/>
    </source>
</evidence>
<feature type="region of interest" description="Disordered" evidence="1">
    <location>
        <begin position="83"/>
        <end position="119"/>
    </location>
</feature>
<accession>A0A8X6WMA1</accession>
<comment type="caution">
    <text evidence="2">The sequence shown here is derived from an EMBL/GenBank/DDBJ whole genome shotgun (WGS) entry which is preliminary data.</text>
</comment>
<sequence>MPVLKDTEASLDMDFEKYTEIFTGEHGSIKYILDDGMTCLRPTKLEIECGLGHVVSKPVVNPGHLDRVKYFLEDQTIEFLEPDLEQNGLPRTEIGNEIQTRRQRSKEAEKSTRLENEDD</sequence>
<keyword evidence="3" id="KW-1185">Reference proteome</keyword>